<sequence>MAHAHDHGHSHAGLHAVSEDPGWSLLRLSAWSRVGLAGIVVALLWIATLAVIV</sequence>
<comment type="caution">
    <text evidence="2">The sequence shown here is derived from an EMBL/GenBank/DDBJ whole genome shotgun (WGS) entry which is preliminary data.</text>
</comment>
<dbReference type="RefSeq" id="WP_260348222.1">
    <property type="nucleotide sequence ID" value="NZ_JAOAOS010000004.1"/>
</dbReference>
<keyword evidence="1" id="KW-0472">Membrane</keyword>
<organism evidence="2 3">
    <name type="scientific">Bosea minatitlanensis</name>
    <dbReference type="NCBI Taxonomy" id="128782"/>
    <lineage>
        <taxon>Bacteria</taxon>
        <taxon>Pseudomonadati</taxon>
        <taxon>Pseudomonadota</taxon>
        <taxon>Alphaproteobacteria</taxon>
        <taxon>Hyphomicrobiales</taxon>
        <taxon>Boseaceae</taxon>
        <taxon>Bosea</taxon>
    </lineage>
</organism>
<evidence type="ECO:0008006" key="4">
    <source>
        <dbReference type="Google" id="ProtNLM"/>
    </source>
</evidence>
<name>A0ABW0F6P2_9HYPH</name>
<protein>
    <recommendedName>
        <fullName evidence="4">Cation transporter</fullName>
    </recommendedName>
</protein>
<feature type="transmembrane region" description="Helical" evidence="1">
    <location>
        <begin position="30"/>
        <end position="52"/>
    </location>
</feature>
<evidence type="ECO:0000313" key="2">
    <source>
        <dbReference type="EMBL" id="MFC5293699.1"/>
    </source>
</evidence>
<dbReference type="EMBL" id="JBHSLI010000004">
    <property type="protein sequence ID" value="MFC5293699.1"/>
    <property type="molecule type" value="Genomic_DNA"/>
</dbReference>
<keyword evidence="1" id="KW-1133">Transmembrane helix</keyword>
<accession>A0ABW0F6P2</accession>
<evidence type="ECO:0000256" key="1">
    <source>
        <dbReference type="SAM" id="Phobius"/>
    </source>
</evidence>
<keyword evidence="1" id="KW-0812">Transmembrane</keyword>
<evidence type="ECO:0000313" key="3">
    <source>
        <dbReference type="Proteomes" id="UP001595976"/>
    </source>
</evidence>
<reference evidence="3" key="1">
    <citation type="journal article" date="2019" name="Int. J. Syst. Evol. Microbiol.">
        <title>The Global Catalogue of Microorganisms (GCM) 10K type strain sequencing project: providing services to taxonomists for standard genome sequencing and annotation.</title>
        <authorList>
            <consortium name="The Broad Institute Genomics Platform"/>
            <consortium name="The Broad Institute Genome Sequencing Center for Infectious Disease"/>
            <person name="Wu L."/>
            <person name="Ma J."/>
        </authorList>
    </citation>
    <scope>NUCLEOTIDE SEQUENCE [LARGE SCALE GENOMIC DNA]</scope>
    <source>
        <strain evidence="3">CGMCC 1.15643</strain>
    </source>
</reference>
<gene>
    <name evidence="2" type="ORF">ACFPK2_11945</name>
</gene>
<proteinExistence type="predicted"/>
<keyword evidence="3" id="KW-1185">Reference proteome</keyword>
<dbReference type="Proteomes" id="UP001595976">
    <property type="component" value="Unassembled WGS sequence"/>
</dbReference>